<dbReference type="OrthoDB" id="9807878at2"/>
<dbReference type="FunFam" id="3.30.1320.10:FF:000010">
    <property type="entry name" value="30S ribosomal protein S16"/>
    <property type="match status" value="1"/>
</dbReference>
<keyword evidence="2 3" id="KW-0687">Ribonucleoprotein</keyword>
<name>A0A2M9XEH8_9LEPT</name>
<evidence type="ECO:0000256" key="1">
    <source>
        <dbReference type="ARBA" id="ARBA00022980"/>
    </source>
</evidence>
<dbReference type="RefSeq" id="WP_100705843.1">
    <property type="nucleotide sequence ID" value="NZ_NPDL01000003.1"/>
</dbReference>
<gene>
    <name evidence="3 4" type="primary">rpsP</name>
    <name evidence="4" type="ORF">CH357_05955</name>
</gene>
<dbReference type="Proteomes" id="UP000232196">
    <property type="component" value="Unassembled WGS sequence"/>
</dbReference>
<dbReference type="PANTHER" id="PTHR12919">
    <property type="entry name" value="30S RIBOSOMAL PROTEIN S16"/>
    <property type="match status" value="1"/>
</dbReference>
<dbReference type="Pfam" id="PF00886">
    <property type="entry name" value="Ribosomal_S16"/>
    <property type="match status" value="1"/>
</dbReference>
<dbReference type="GO" id="GO:0015935">
    <property type="term" value="C:small ribosomal subunit"/>
    <property type="evidence" value="ECO:0007669"/>
    <property type="project" value="TreeGrafter"/>
</dbReference>
<dbReference type="GO" id="GO:0005737">
    <property type="term" value="C:cytoplasm"/>
    <property type="evidence" value="ECO:0007669"/>
    <property type="project" value="UniProtKB-ARBA"/>
</dbReference>
<dbReference type="InterPro" id="IPR000307">
    <property type="entry name" value="Ribosomal_bS16"/>
</dbReference>
<protein>
    <recommendedName>
        <fullName evidence="3">Small ribosomal subunit protein bS16</fullName>
    </recommendedName>
</protein>
<reference evidence="4 5" key="1">
    <citation type="submission" date="2017-07" db="EMBL/GenBank/DDBJ databases">
        <title>Leptospira spp. isolated from tropical soils.</title>
        <authorList>
            <person name="Thibeaux R."/>
            <person name="Iraola G."/>
            <person name="Ferres I."/>
            <person name="Bierque E."/>
            <person name="Girault D."/>
            <person name="Soupe-Gilbert M.-E."/>
            <person name="Picardeau M."/>
            <person name="Goarant C."/>
        </authorList>
    </citation>
    <scope>NUCLEOTIDE SEQUENCE [LARGE SCALE GENOMIC DNA]</scope>
    <source>
        <strain evidence="4 5">MCA1-C-A1</strain>
    </source>
</reference>
<sequence length="88" mass="9976">MVKIRLQRTGAKNNPHYRVVAADSRSPRDGKFIDILGHYHPAEVKSQTVLDKDKILGWLNKGAQPTGTVLNLIKHEGIWAEYKQSLKK</sequence>
<keyword evidence="1 3" id="KW-0689">Ribosomal protein</keyword>
<dbReference type="GO" id="GO:0006412">
    <property type="term" value="P:translation"/>
    <property type="evidence" value="ECO:0007669"/>
    <property type="project" value="UniProtKB-UniRule"/>
</dbReference>
<evidence type="ECO:0000256" key="2">
    <source>
        <dbReference type="ARBA" id="ARBA00023274"/>
    </source>
</evidence>
<evidence type="ECO:0000256" key="3">
    <source>
        <dbReference type="HAMAP-Rule" id="MF_00385"/>
    </source>
</evidence>
<comment type="caution">
    <text evidence="4">The sequence shown here is derived from an EMBL/GenBank/DDBJ whole genome shotgun (WGS) entry which is preliminary data.</text>
</comment>
<dbReference type="PANTHER" id="PTHR12919:SF20">
    <property type="entry name" value="SMALL RIBOSOMAL SUBUNIT PROTEIN BS16M"/>
    <property type="match status" value="1"/>
</dbReference>
<dbReference type="GO" id="GO:0003735">
    <property type="term" value="F:structural constituent of ribosome"/>
    <property type="evidence" value="ECO:0007669"/>
    <property type="project" value="InterPro"/>
</dbReference>
<keyword evidence="5" id="KW-1185">Reference proteome</keyword>
<dbReference type="HAMAP" id="MF_00385">
    <property type="entry name" value="Ribosomal_bS16"/>
    <property type="match status" value="1"/>
</dbReference>
<dbReference type="AlphaFoldDB" id="A0A2M9XEH8"/>
<dbReference type="NCBIfam" id="TIGR00002">
    <property type="entry name" value="S16"/>
    <property type="match status" value="1"/>
</dbReference>
<organism evidence="4 5">
    <name type="scientific">Leptospira hartskeerlii</name>
    <dbReference type="NCBI Taxonomy" id="2023177"/>
    <lineage>
        <taxon>Bacteria</taxon>
        <taxon>Pseudomonadati</taxon>
        <taxon>Spirochaetota</taxon>
        <taxon>Spirochaetia</taxon>
        <taxon>Leptospirales</taxon>
        <taxon>Leptospiraceae</taxon>
        <taxon>Leptospira</taxon>
    </lineage>
</organism>
<dbReference type="EMBL" id="NPDN01000003">
    <property type="protein sequence ID" value="PJZ26044.1"/>
    <property type="molecule type" value="Genomic_DNA"/>
</dbReference>
<dbReference type="InterPro" id="IPR023803">
    <property type="entry name" value="Ribosomal_bS16_dom_sf"/>
</dbReference>
<accession>A0A2M9XEH8</accession>
<dbReference type="Gene3D" id="3.30.1320.10">
    <property type="match status" value="1"/>
</dbReference>
<dbReference type="SUPFAM" id="SSF54565">
    <property type="entry name" value="Ribosomal protein S16"/>
    <property type="match status" value="1"/>
</dbReference>
<proteinExistence type="inferred from homology"/>
<evidence type="ECO:0000313" key="4">
    <source>
        <dbReference type="EMBL" id="PJZ26044.1"/>
    </source>
</evidence>
<comment type="similarity">
    <text evidence="3">Belongs to the bacterial ribosomal protein bS16 family.</text>
</comment>
<evidence type="ECO:0000313" key="5">
    <source>
        <dbReference type="Proteomes" id="UP000232196"/>
    </source>
</evidence>